<keyword evidence="2" id="KW-0472">Membrane</keyword>
<protein>
    <submittedName>
        <fullName evidence="3">Uncharacterized protein</fullName>
    </submittedName>
</protein>
<keyword evidence="2" id="KW-1133">Transmembrane helix</keyword>
<accession>A0A1G4B421</accession>
<reference evidence="3 4" key="1">
    <citation type="submission" date="2016-09" db="EMBL/GenBank/DDBJ databases">
        <authorList>
            <person name="Capua I."/>
            <person name="De Benedictis P."/>
            <person name="Joannis T."/>
            <person name="Lombin L.H."/>
            <person name="Cattoli G."/>
        </authorList>
    </citation>
    <scope>NUCLEOTIDE SEQUENCE [LARGE SCALE GENOMIC DNA]</scope>
    <source>
        <strain evidence="3 4">IMI 309357</strain>
    </source>
</reference>
<name>A0A1G4B421_9PEZI</name>
<dbReference type="GeneID" id="34561661"/>
<dbReference type="Proteomes" id="UP000176998">
    <property type="component" value="Unassembled WGS sequence"/>
</dbReference>
<evidence type="ECO:0000313" key="3">
    <source>
        <dbReference type="EMBL" id="OHE96144.1"/>
    </source>
</evidence>
<keyword evidence="4" id="KW-1185">Reference proteome</keyword>
<feature type="compositionally biased region" description="Polar residues" evidence="1">
    <location>
        <begin position="37"/>
        <end position="66"/>
    </location>
</feature>
<organism evidence="3 4">
    <name type="scientific">Colletotrichum orchidophilum</name>
    <dbReference type="NCBI Taxonomy" id="1209926"/>
    <lineage>
        <taxon>Eukaryota</taxon>
        <taxon>Fungi</taxon>
        <taxon>Dikarya</taxon>
        <taxon>Ascomycota</taxon>
        <taxon>Pezizomycotina</taxon>
        <taxon>Sordariomycetes</taxon>
        <taxon>Hypocreomycetidae</taxon>
        <taxon>Glomerellales</taxon>
        <taxon>Glomerellaceae</taxon>
        <taxon>Colletotrichum</taxon>
    </lineage>
</organism>
<evidence type="ECO:0000256" key="1">
    <source>
        <dbReference type="SAM" id="MobiDB-lite"/>
    </source>
</evidence>
<evidence type="ECO:0000313" key="4">
    <source>
        <dbReference type="Proteomes" id="UP000176998"/>
    </source>
</evidence>
<feature type="transmembrane region" description="Helical" evidence="2">
    <location>
        <begin position="6"/>
        <end position="24"/>
    </location>
</feature>
<dbReference type="OrthoDB" id="10399255at2759"/>
<comment type="caution">
    <text evidence="3">The sequence shown here is derived from an EMBL/GenBank/DDBJ whole genome shotgun (WGS) entry which is preliminary data.</text>
</comment>
<dbReference type="RefSeq" id="XP_022473305.1">
    <property type="nucleotide sequence ID" value="XM_022620151.1"/>
</dbReference>
<keyword evidence="2" id="KW-0812">Transmembrane</keyword>
<proteinExistence type="predicted"/>
<feature type="region of interest" description="Disordered" evidence="1">
    <location>
        <begin position="33"/>
        <end position="76"/>
    </location>
</feature>
<dbReference type="EMBL" id="MJBS01000073">
    <property type="protein sequence ID" value="OHE96144.1"/>
    <property type="molecule type" value="Genomic_DNA"/>
</dbReference>
<dbReference type="AlphaFoldDB" id="A0A1G4B421"/>
<sequence length="76" mass="8405">MSFRNVVPIVVAVVAGISITNYTLKPELERQQKLREQSQQLPKTFSSGEPKTSELQTSNQTTSQAGAGTENWRPKS</sequence>
<dbReference type="Pfam" id="PF23670">
    <property type="entry name" value="PIGBOS1"/>
    <property type="match status" value="1"/>
</dbReference>
<gene>
    <name evidence="3" type="ORF">CORC01_08521</name>
</gene>
<evidence type="ECO:0000256" key="2">
    <source>
        <dbReference type="SAM" id="Phobius"/>
    </source>
</evidence>
<dbReference type="InterPro" id="IPR057394">
    <property type="entry name" value="PIGBOS1"/>
</dbReference>